<accession>A0A7Z0IVP3</accession>
<proteinExistence type="predicted"/>
<feature type="region of interest" description="Disordered" evidence="1">
    <location>
        <begin position="28"/>
        <end position="68"/>
    </location>
</feature>
<name>A0A7Z0IVP3_9ACTN</name>
<dbReference type="PROSITE" id="PS51257">
    <property type="entry name" value="PROKAR_LIPOPROTEIN"/>
    <property type="match status" value="1"/>
</dbReference>
<evidence type="ECO:0000313" key="4">
    <source>
        <dbReference type="Proteomes" id="UP000564496"/>
    </source>
</evidence>
<evidence type="ECO:0000256" key="2">
    <source>
        <dbReference type="SAM" id="SignalP"/>
    </source>
</evidence>
<dbReference type="Proteomes" id="UP000564496">
    <property type="component" value="Unassembled WGS sequence"/>
</dbReference>
<dbReference type="AlphaFoldDB" id="A0A7Z0IVP3"/>
<comment type="caution">
    <text evidence="3">The sequence shown here is derived from an EMBL/GenBank/DDBJ whole genome shotgun (WGS) entry which is preliminary data.</text>
</comment>
<keyword evidence="2" id="KW-0732">Signal</keyword>
<evidence type="ECO:0000256" key="1">
    <source>
        <dbReference type="SAM" id="MobiDB-lite"/>
    </source>
</evidence>
<gene>
    <name evidence="3" type="ORF">BJ988_005925</name>
</gene>
<dbReference type="EMBL" id="JACBZR010000002">
    <property type="protein sequence ID" value="NYI81217.1"/>
    <property type="molecule type" value="Genomic_DNA"/>
</dbReference>
<evidence type="ECO:0000313" key="3">
    <source>
        <dbReference type="EMBL" id="NYI81217.1"/>
    </source>
</evidence>
<reference evidence="3 4" key="1">
    <citation type="submission" date="2020-07" db="EMBL/GenBank/DDBJ databases">
        <title>Sequencing the genomes of 1000 actinobacteria strains.</title>
        <authorList>
            <person name="Klenk H.-P."/>
        </authorList>
    </citation>
    <scope>NUCLEOTIDE SEQUENCE [LARGE SCALE GENOMIC DNA]</scope>
    <source>
        <strain evidence="3 4">DSM 26487</strain>
    </source>
</reference>
<organism evidence="3 4">
    <name type="scientific">Nocardioides panzhihuensis</name>
    <dbReference type="NCBI Taxonomy" id="860243"/>
    <lineage>
        <taxon>Bacteria</taxon>
        <taxon>Bacillati</taxon>
        <taxon>Actinomycetota</taxon>
        <taxon>Actinomycetes</taxon>
        <taxon>Propionibacteriales</taxon>
        <taxon>Nocardioidaceae</taxon>
        <taxon>Nocardioides</taxon>
    </lineage>
</organism>
<dbReference type="RefSeq" id="WP_179661793.1">
    <property type="nucleotide sequence ID" value="NZ_JACBZR010000002.1"/>
</dbReference>
<evidence type="ECO:0008006" key="5">
    <source>
        <dbReference type="Google" id="ProtNLM"/>
    </source>
</evidence>
<feature type="compositionally biased region" description="Low complexity" evidence="1">
    <location>
        <begin position="28"/>
        <end position="47"/>
    </location>
</feature>
<sequence>MIRPTSIRRALAASLAISALLLSACGSDPAPTSSPSAGASSAPATMAPHDELEAPPTTAPAAEQDSATAARRFLTTWANPDLSYGQWWPRVKPLLSPQGQQDYAAVDPANLPTLTLTGKPRVEASSVATAVTVWQPTDLGEFGVRMSRTSETAAWLVAEVTFPEGVH</sequence>
<feature type="chain" id="PRO_5039070412" description="Lipoprotein" evidence="2">
    <location>
        <begin position="25"/>
        <end position="167"/>
    </location>
</feature>
<feature type="signal peptide" evidence="2">
    <location>
        <begin position="1"/>
        <end position="24"/>
    </location>
</feature>
<keyword evidence="4" id="KW-1185">Reference proteome</keyword>
<protein>
    <recommendedName>
        <fullName evidence="5">Lipoprotein</fullName>
    </recommendedName>
</protein>